<dbReference type="AlphaFoldDB" id="A0AAE1NWY5"/>
<evidence type="ECO:0000256" key="1">
    <source>
        <dbReference type="SAM" id="Phobius"/>
    </source>
</evidence>
<evidence type="ECO:0000313" key="3">
    <source>
        <dbReference type="Proteomes" id="UP001292094"/>
    </source>
</evidence>
<keyword evidence="3" id="KW-1185">Reference proteome</keyword>
<dbReference type="Proteomes" id="UP001292094">
    <property type="component" value="Unassembled WGS sequence"/>
</dbReference>
<proteinExistence type="predicted"/>
<reference evidence="2" key="1">
    <citation type="submission" date="2023-11" db="EMBL/GenBank/DDBJ databases">
        <title>Genome assemblies of two species of porcelain crab, Petrolisthes cinctipes and Petrolisthes manimaculis (Anomura: Porcellanidae).</title>
        <authorList>
            <person name="Angst P."/>
        </authorList>
    </citation>
    <scope>NUCLEOTIDE SEQUENCE</scope>
    <source>
        <strain evidence="2">PB745_02</strain>
        <tissue evidence="2">Gill</tissue>
    </source>
</reference>
<keyword evidence="1" id="KW-0472">Membrane</keyword>
<dbReference type="EMBL" id="JAWZYT010003826">
    <property type="protein sequence ID" value="KAK4296590.1"/>
    <property type="molecule type" value="Genomic_DNA"/>
</dbReference>
<accession>A0AAE1NWY5</accession>
<evidence type="ECO:0000313" key="2">
    <source>
        <dbReference type="EMBL" id="KAK4296590.1"/>
    </source>
</evidence>
<feature type="transmembrane region" description="Helical" evidence="1">
    <location>
        <begin position="19"/>
        <end position="35"/>
    </location>
</feature>
<protein>
    <submittedName>
        <fullName evidence="2">Uncharacterized protein</fullName>
    </submittedName>
</protein>
<keyword evidence="1" id="KW-0812">Transmembrane</keyword>
<comment type="caution">
    <text evidence="2">The sequence shown here is derived from an EMBL/GenBank/DDBJ whole genome shotgun (WGS) entry which is preliminary data.</text>
</comment>
<keyword evidence="1" id="KW-1133">Transmembrane helix</keyword>
<name>A0AAE1NWY5_9EUCA</name>
<sequence length="75" mass="8845">MSKCRVQIFIDTVRPHHNVFLVLYYIILYMELWVTHKKSPPWPARELDVDDSFLDTTVHFDMAPVIVIIFSDLAP</sequence>
<organism evidence="2 3">
    <name type="scientific">Petrolisthes manimaculis</name>
    <dbReference type="NCBI Taxonomy" id="1843537"/>
    <lineage>
        <taxon>Eukaryota</taxon>
        <taxon>Metazoa</taxon>
        <taxon>Ecdysozoa</taxon>
        <taxon>Arthropoda</taxon>
        <taxon>Crustacea</taxon>
        <taxon>Multicrustacea</taxon>
        <taxon>Malacostraca</taxon>
        <taxon>Eumalacostraca</taxon>
        <taxon>Eucarida</taxon>
        <taxon>Decapoda</taxon>
        <taxon>Pleocyemata</taxon>
        <taxon>Anomura</taxon>
        <taxon>Galatheoidea</taxon>
        <taxon>Porcellanidae</taxon>
        <taxon>Petrolisthes</taxon>
    </lineage>
</organism>
<gene>
    <name evidence="2" type="ORF">Pmani_030928</name>
</gene>